<evidence type="ECO:0000256" key="1">
    <source>
        <dbReference type="SAM" id="MobiDB-lite"/>
    </source>
</evidence>
<feature type="region of interest" description="Disordered" evidence="1">
    <location>
        <begin position="96"/>
        <end position="119"/>
    </location>
</feature>
<accession>A0AAI8YMB6</accession>
<name>A0AAI8YMB6_9PEZI</name>
<dbReference type="Proteomes" id="UP001295740">
    <property type="component" value="Unassembled WGS sequence"/>
</dbReference>
<keyword evidence="3" id="KW-1185">Reference proteome</keyword>
<gene>
    <name evidence="2" type="ORF">KHLLAP_LOCUS10343</name>
</gene>
<organism evidence="2 3">
    <name type="scientific">Anthostomella pinea</name>
    <dbReference type="NCBI Taxonomy" id="933095"/>
    <lineage>
        <taxon>Eukaryota</taxon>
        <taxon>Fungi</taxon>
        <taxon>Dikarya</taxon>
        <taxon>Ascomycota</taxon>
        <taxon>Pezizomycotina</taxon>
        <taxon>Sordariomycetes</taxon>
        <taxon>Xylariomycetidae</taxon>
        <taxon>Xylariales</taxon>
        <taxon>Xylariaceae</taxon>
        <taxon>Anthostomella</taxon>
    </lineage>
</organism>
<dbReference type="AlphaFoldDB" id="A0AAI8YMB6"/>
<feature type="compositionally biased region" description="Polar residues" evidence="1">
    <location>
        <begin position="96"/>
        <end position="109"/>
    </location>
</feature>
<reference evidence="2" key="1">
    <citation type="submission" date="2023-10" db="EMBL/GenBank/DDBJ databases">
        <authorList>
            <person name="Hackl T."/>
        </authorList>
    </citation>
    <scope>NUCLEOTIDE SEQUENCE</scope>
</reference>
<evidence type="ECO:0000313" key="3">
    <source>
        <dbReference type="Proteomes" id="UP001295740"/>
    </source>
</evidence>
<protein>
    <submittedName>
        <fullName evidence="2">Uu.00g057750.m01.CDS01</fullName>
    </submittedName>
</protein>
<evidence type="ECO:0000313" key="2">
    <source>
        <dbReference type="EMBL" id="CAJ2509875.1"/>
    </source>
</evidence>
<proteinExistence type="predicted"/>
<sequence length="224" mass="24842">MFNDREIQSQQSILDSNVWGHAPAHETALQKLCRQEFLKPDDVQRIRELMTARSPPEDEAMGIGNALTGSNEDAGGLENEIMSIIDEATHVVDAYNSNNKSNNQASGNDNSDDATAETSEPRYYARRICGALKNTKNSRYDHERGVHVGTICLFPGCGAMEATEGAMAAHLREVHRYSEVQLEGQTKFQCGWPGCSKIFPADRSAGRCVQWHQTAVLRNTDQDE</sequence>
<dbReference type="EMBL" id="CAUWAG010000013">
    <property type="protein sequence ID" value="CAJ2509875.1"/>
    <property type="molecule type" value="Genomic_DNA"/>
</dbReference>
<comment type="caution">
    <text evidence="2">The sequence shown here is derived from an EMBL/GenBank/DDBJ whole genome shotgun (WGS) entry which is preliminary data.</text>
</comment>